<sequence>MHDRAPYDLVGSCLILHHVVTRRFWRLRVRFEFETDLYRLLPLVFFCSDSSLSGVVDYFYNHGSTGPIMDTYSSGEDLIIKTRKPYTITKQRERWTEEEHNRFLEALKLYGRAWQRIEVKFYSLRTYRNKDCCANQKSCTEILFKAVKLEKEALVKGVPVGRAIDIDIPPPRPKRKPSNPYPRKTGVGPLTSQVGGKDEKYLSESSSHCKQVLDLEKEPVLEVIASSPCYLKHCSFTPVLTSVHNFCATSFSQNQGPDGDGKPTQAKENHDDDCSGLTQLQDTQCSSVHKSSLPKPPVGLGNACTFREFVPLMKKANQDDTGGSYVTVEFDRNENKQKSDAEEMAQDNDTSKGLKLENPNASYEKLVEGEKMNDLNNGLPTEEMQTTQNYPRHVPVHVLDGNIGNCTRTPTDTTFNPIGEINGHTNFFTNSAASTTTEHQSNASRSSIHPSFPVLHPQFTSIRPNQEDYQSFLHMSSTFYSLIVSTLLQNPVAHAAASFAAAYWPYSNVETSSDSLACNQSGFSPREMNSAPSMAAVAAATVAAATAWWAAHGMLPLCTPLHTGFAVPPASTSGVPSMDFDQGPAPKTGEEDKPLILLLQEQVDPEHSEAVQAQHLGSKSPTGSSSDSEESGGGKPDSNVKVADHENTVPATELDSNKPKNTKPVDRSSCGSNTASSSEVETDALEKQENGKEELQEPEANQSVSECSNRRSKSICNPLESWKEVSQGGRLAFQALFSREVLPQSFSPPPDLMKQENQNGCMEEKQKENKDVGASLIDLNSKTCGSCSNHPELEKIGPLRDEENLDESLLTIGLGQGKLKVHRTGFKPYKRCSVEAKENSVGNTSSQVEERGTKRLRLEGEVQLNI</sequence>
<feature type="region of interest" description="Disordered" evidence="5">
    <location>
        <begin position="165"/>
        <end position="197"/>
    </location>
</feature>
<dbReference type="Gene3D" id="1.10.10.60">
    <property type="entry name" value="Homeodomain-like"/>
    <property type="match status" value="1"/>
</dbReference>
<keyword evidence="3" id="KW-0804">Transcription</keyword>
<feature type="compositionally biased region" description="Basic and acidic residues" evidence="5">
    <location>
        <begin position="331"/>
        <end position="341"/>
    </location>
</feature>
<feature type="compositionally biased region" description="Basic and acidic residues" evidence="5">
    <location>
        <begin position="655"/>
        <end position="666"/>
    </location>
</feature>
<dbReference type="SUPFAM" id="SSF46689">
    <property type="entry name" value="Homeodomain-like"/>
    <property type="match status" value="1"/>
</dbReference>
<feature type="region of interest" description="Disordered" evidence="5">
    <location>
        <begin position="331"/>
        <end position="359"/>
    </location>
</feature>
<keyword evidence="2" id="KW-0805">Transcription regulation</keyword>
<name>A0A7J6F9N2_CANSA</name>
<evidence type="ECO:0000256" key="1">
    <source>
        <dbReference type="ARBA" id="ARBA00004123"/>
    </source>
</evidence>
<dbReference type="InterPro" id="IPR017930">
    <property type="entry name" value="Myb_dom"/>
</dbReference>
<dbReference type="InterPro" id="IPR006447">
    <property type="entry name" value="Myb_dom_plants"/>
</dbReference>
<comment type="subcellular location">
    <subcellularLocation>
        <location evidence="1">Nucleus</location>
    </subcellularLocation>
</comment>
<keyword evidence="4" id="KW-0539">Nucleus</keyword>
<evidence type="ECO:0000256" key="2">
    <source>
        <dbReference type="ARBA" id="ARBA00023015"/>
    </source>
</evidence>
<organism evidence="7 9">
    <name type="scientific">Cannabis sativa</name>
    <name type="common">Hemp</name>
    <name type="synonym">Marijuana</name>
    <dbReference type="NCBI Taxonomy" id="3483"/>
    <lineage>
        <taxon>Eukaryota</taxon>
        <taxon>Viridiplantae</taxon>
        <taxon>Streptophyta</taxon>
        <taxon>Embryophyta</taxon>
        <taxon>Tracheophyta</taxon>
        <taxon>Spermatophyta</taxon>
        <taxon>Magnoliopsida</taxon>
        <taxon>eudicotyledons</taxon>
        <taxon>Gunneridae</taxon>
        <taxon>Pentapetalae</taxon>
        <taxon>rosids</taxon>
        <taxon>fabids</taxon>
        <taxon>Rosales</taxon>
        <taxon>Cannabaceae</taxon>
        <taxon>Cannabis</taxon>
    </lineage>
</organism>
<dbReference type="InterPro" id="IPR001005">
    <property type="entry name" value="SANT/Myb"/>
</dbReference>
<feature type="region of interest" description="Disordered" evidence="5">
    <location>
        <begin position="744"/>
        <end position="770"/>
    </location>
</feature>
<gene>
    <name evidence="7" type="ORF">F8388_003708</name>
    <name evidence="8" type="ORF">G4B88_013764</name>
</gene>
<dbReference type="PANTHER" id="PTHR12802:SF177">
    <property type="entry name" value="PROTEIN CCA1"/>
    <property type="match status" value="1"/>
</dbReference>
<feature type="region of interest" description="Disordered" evidence="5">
    <location>
        <begin position="606"/>
        <end position="712"/>
    </location>
</feature>
<accession>A0A7J6F9N2</accession>
<evidence type="ECO:0000313" key="9">
    <source>
        <dbReference type="Proteomes" id="UP000525078"/>
    </source>
</evidence>
<proteinExistence type="predicted"/>
<evidence type="ECO:0000313" key="8">
    <source>
        <dbReference type="EMBL" id="KAF4400923.1"/>
    </source>
</evidence>
<dbReference type="EMBL" id="JAATIP010000150">
    <property type="protein sequence ID" value="KAF4366470.1"/>
    <property type="molecule type" value="Genomic_DNA"/>
</dbReference>
<comment type="caution">
    <text evidence="7">The sequence shown here is derived from an EMBL/GenBank/DDBJ whole genome shotgun (WGS) entry which is preliminary data.</text>
</comment>
<dbReference type="InterPro" id="IPR009057">
    <property type="entry name" value="Homeodomain-like_sf"/>
</dbReference>
<feature type="compositionally biased region" description="Basic and acidic residues" evidence="5">
    <location>
        <begin position="684"/>
        <end position="695"/>
    </location>
</feature>
<feature type="compositionally biased region" description="Polar residues" evidence="5">
    <location>
        <begin position="669"/>
        <end position="679"/>
    </location>
</feature>
<dbReference type="PROSITE" id="PS51294">
    <property type="entry name" value="HTH_MYB"/>
    <property type="match status" value="1"/>
</dbReference>
<feature type="compositionally biased region" description="Basic and acidic residues" evidence="5">
    <location>
        <begin position="259"/>
        <end position="273"/>
    </location>
</feature>
<dbReference type="Proteomes" id="UP000583929">
    <property type="component" value="Unassembled WGS sequence"/>
</dbReference>
<keyword evidence="10" id="KW-1185">Reference proteome</keyword>
<protein>
    <recommendedName>
        <fullName evidence="6">HTH myb-type domain-containing protein</fullName>
    </recommendedName>
</protein>
<evidence type="ECO:0000313" key="7">
    <source>
        <dbReference type="EMBL" id="KAF4366470.1"/>
    </source>
</evidence>
<evidence type="ECO:0000313" key="10">
    <source>
        <dbReference type="Proteomes" id="UP000583929"/>
    </source>
</evidence>
<dbReference type="GO" id="GO:0003677">
    <property type="term" value="F:DNA binding"/>
    <property type="evidence" value="ECO:0007669"/>
    <property type="project" value="InterPro"/>
</dbReference>
<evidence type="ECO:0000256" key="4">
    <source>
        <dbReference type="ARBA" id="ARBA00023242"/>
    </source>
</evidence>
<dbReference type="AlphaFoldDB" id="A0A7J6F9N2"/>
<dbReference type="GO" id="GO:0005634">
    <property type="term" value="C:nucleus"/>
    <property type="evidence" value="ECO:0007669"/>
    <property type="project" value="UniProtKB-SubCell"/>
</dbReference>
<reference evidence="9 10" key="1">
    <citation type="journal article" date="2020" name="bioRxiv">
        <title>Sequence and annotation of 42 cannabis genomes reveals extensive copy number variation in cannabinoid synthesis and pathogen resistance genes.</title>
        <authorList>
            <person name="Mckernan K.J."/>
            <person name="Helbert Y."/>
            <person name="Kane L.T."/>
            <person name="Ebling H."/>
            <person name="Zhang L."/>
            <person name="Liu B."/>
            <person name="Eaton Z."/>
            <person name="Mclaughlin S."/>
            <person name="Kingan S."/>
            <person name="Baybayan P."/>
            <person name="Concepcion G."/>
            <person name="Jordan M."/>
            <person name="Riva A."/>
            <person name="Barbazuk W."/>
            <person name="Harkins T."/>
        </authorList>
    </citation>
    <scope>NUCLEOTIDE SEQUENCE [LARGE SCALE GENOMIC DNA]</scope>
    <source>
        <strain evidence="9 10">cv. Jamaican Lion 4</strain>
        <strain evidence="8">Father</strain>
        <strain evidence="7">Mother</strain>
        <tissue evidence="7">Leaf</tissue>
    </source>
</reference>
<evidence type="ECO:0000256" key="5">
    <source>
        <dbReference type="SAM" id="MobiDB-lite"/>
    </source>
</evidence>
<dbReference type="CDD" id="cd00167">
    <property type="entry name" value="SANT"/>
    <property type="match status" value="1"/>
</dbReference>
<dbReference type="Proteomes" id="UP000525078">
    <property type="component" value="Unassembled WGS sequence"/>
</dbReference>
<feature type="domain" description="HTH myb-type" evidence="6">
    <location>
        <begin position="87"/>
        <end position="117"/>
    </location>
</feature>
<evidence type="ECO:0000256" key="3">
    <source>
        <dbReference type="ARBA" id="ARBA00023163"/>
    </source>
</evidence>
<dbReference type="Pfam" id="PF00249">
    <property type="entry name" value="Myb_DNA-binding"/>
    <property type="match status" value="1"/>
</dbReference>
<feature type="compositionally biased region" description="Low complexity" evidence="5">
    <location>
        <begin position="617"/>
        <end position="626"/>
    </location>
</feature>
<evidence type="ECO:0000259" key="6">
    <source>
        <dbReference type="PROSITE" id="PS51294"/>
    </source>
</evidence>
<dbReference type="EMBL" id="JAATIQ010000013">
    <property type="protein sequence ID" value="KAF4400923.1"/>
    <property type="molecule type" value="Genomic_DNA"/>
</dbReference>
<dbReference type="NCBIfam" id="TIGR01557">
    <property type="entry name" value="myb_SHAQKYF"/>
    <property type="match status" value="1"/>
</dbReference>
<feature type="region of interest" description="Disordered" evidence="5">
    <location>
        <begin position="253"/>
        <end position="278"/>
    </location>
</feature>
<dbReference type="PANTHER" id="PTHR12802">
    <property type="entry name" value="SWI/SNF COMPLEX-RELATED"/>
    <property type="match status" value="1"/>
</dbReference>